<accession>A0A4P6XNB7</accession>
<dbReference type="PROSITE" id="PS51257">
    <property type="entry name" value="PROKAR_LIPOPROTEIN"/>
    <property type="match status" value="1"/>
</dbReference>
<gene>
    <name evidence="2" type="ORF">METSCH_C08980</name>
</gene>
<keyword evidence="1" id="KW-0732">Signal</keyword>
<sequence>MLKIVSFLAILLAAISVMLACQKTSERFVLDNNAQFHNLLICSQSRSAKSCWEVYGQALLSQAKPKFSELAFQHAQGCTRQAESLPSFDLRFILKIQGCFHLADLIDLRLACPTSDQSSSKNSGFEVYLIITQALILICLMLSVPENFTIKLWESIISVCVKVNVLSSFCSSTINILLGIVCSTGHCFLSSGEVFEKLAKTSVLGEEKCSEEILAAKLNLGAHPIEFAERGHHKDLSGHRRNNRLESSFSSGSMNHKIGSFLADVNKKRKKRAKFEGACACEVSDYESHNGCGQESDDHSYESSAELADNCVDPSKDGLTIILVANATNLSSRNMESKEILSALRGRLLATDIGVDTRRVSASKDIPESASQKPKLELPIIKPVSIAEQETSFNERIGLIRSEKPSFNITTEQGRAEMKAYIAAKLLCKGSTLGSENDRDLIKFDSNAQRMRRVYVSGKGWIWLPKQKTSGVPFGPGYRVESFKN</sequence>
<protein>
    <submittedName>
        <fullName evidence="2">Uncharacterized protein</fullName>
    </submittedName>
</protein>
<keyword evidence="3" id="KW-1185">Reference proteome</keyword>
<evidence type="ECO:0000313" key="3">
    <source>
        <dbReference type="Proteomes" id="UP000292447"/>
    </source>
</evidence>
<organism evidence="2 3">
    <name type="scientific">Metschnikowia aff. pulcherrima</name>
    <dbReference type="NCBI Taxonomy" id="2163413"/>
    <lineage>
        <taxon>Eukaryota</taxon>
        <taxon>Fungi</taxon>
        <taxon>Dikarya</taxon>
        <taxon>Ascomycota</taxon>
        <taxon>Saccharomycotina</taxon>
        <taxon>Pichiomycetes</taxon>
        <taxon>Metschnikowiaceae</taxon>
        <taxon>Metschnikowia</taxon>
    </lineage>
</organism>
<dbReference type="EMBL" id="CP034458">
    <property type="protein sequence ID" value="QBM88917.1"/>
    <property type="molecule type" value="Genomic_DNA"/>
</dbReference>
<dbReference type="Proteomes" id="UP000292447">
    <property type="component" value="Chromosome III"/>
</dbReference>
<reference evidence="3" key="1">
    <citation type="submission" date="2019-03" db="EMBL/GenBank/DDBJ databases">
        <title>Snf2 controls pulcherriminic acid biosynthesis and connects pigmentation and antifungal activity of the yeast Metschnikowia pulcherrima.</title>
        <authorList>
            <person name="Gore-Lloyd D."/>
            <person name="Sumann I."/>
            <person name="Brachmann A.O."/>
            <person name="Schneeberger K."/>
            <person name="Ortiz-Merino R.A."/>
            <person name="Moreno-Beltran M."/>
            <person name="Schlaefli M."/>
            <person name="Kirner P."/>
            <person name="Santos Kron A."/>
            <person name="Wolfe K.H."/>
            <person name="Piel J."/>
            <person name="Ahrens C.H."/>
            <person name="Henk D."/>
            <person name="Freimoser F.M."/>
        </authorList>
    </citation>
    <scope>NUCLEOTIDE SEQUENCE [LARGE SCALE GENOMIC DNA]</scope>
    <source>
        <strain evidence="3">APC 1.2</strain>
    </source>
</reference>
<evidence type="ECO:0000256" key="1">
    <source>
        <dbReference type="SAM" id="SignalP"/>
    </source>
</evidence>
<evidence type="ECO:0000313" key="2">
    <source>
        <dbReference type="EMBL" id="QBM88917.1"/>
    </source>
</evidence>
<proteinExistence type="predicted"/>
<feature type="signal peptide" evidence="1">
    <location>
        <begin position="1"/>
        <end position="20"/>
    </location>
</feature>
<name>A0A4P6XNB7_9ASCO</name>
<feature type="chain" id="PRO_5020953660" evidence="1">
    <location>
        <begin position="21"/>
        <end position="485"/>
    </location>
</feature>
<dbReference type="AlphaFoldDB" id="A0A4P6XNB7"/>